<dbReference type="Proteomes" id="UP000011115">
    <property type="component" value="Unassembled WGS sequence"/>
</dbReference>
<dbReference type="Gramene" id="PGSC0003DMT400093188">
    <property type="protein sequence ID" value="PGSC0003DMT400093188"/>
    <property type="gene ID" value="PGSC0003DMG400042759"/>
</dbReference>
<dbReference type="InParanoid" id="M1DRF0"/>
<name>M1DRF0_SOLTU</name>
<evidence type="ECO:0000313" key="2">
    <source>
        <dbReference type="EnsemblPlants" id="PGSC0003DMT400093188"/>
    </source>
</evidence>
<keyword evidence="3" id="KW-1185">Reference proteome</keyword>
<evidence type="ECO:0000313" key="3">
    <source>
        <dbReference type="Proteomes" id="UP000011115"/>
    </source>
</evidence>
<feature type="region of interest" description="Disordered" evidence="1">
    <location>
        <begin position="79"/>
        <end position="103"/>
    </location>
</feature>
<proteinExistence type="predicted"/>
<reference evidence="3" key="1">
    <citation type="journal article" date="2011" name="Nature">
        <title>Genome sequence and analysis of the tuber crop potato.</title>
        <authorList>
            <consortium name="The Potato Genome Sequencing Consortium"/>
        </authorList>
    </citation>
    <scope>NUCLEOTIDE SEQUENCE [LARGE SCALE GENOMIC DNA]</scope>
    <source>
        <strain evidence="3">cv. DM1-3 516 R44</strain>
    </source>
</reference>
<dbReference type="EnsemblPlants" id="PGSC0003DMT400093188">
    <property type="protein sequence ID" value="PGSC0003DMT400093188"/>
    <property type="gene ID" value="PGSC0003DMG400042759"/>
</dbReference>
<protein>
    <submittedName>
        <fullName evidence="2">Uncharacterized protein</fullName>
    </submittedName>
</protein>
<organism evidence="2 3">
    <name type="scientific">Solanum tuberosum</name>
    <name type="common">Potato</name>
    <dbReference type="NCBI Taxonomy" id="4113"/>
    <lineage>
        <taxon>Eukaryota</taxon>
        <taxon>Viridiplantae</taxon>
        <taxon>Streptophyta</taxon>
        <taxon>Embryophyta</taxon>
        <taxon>Tracheophyta</taxon>
        <taxon>Spermatophyta</taxon>
        <taxon>Magnoliopsida</taxon>
        <taxon>eudicotyledons</taxon>
        <taxon>Gunneridae</taxon>
        <taxon>Pentapetalae</taxon>
        <taxon>asterids</taxon>
        <taxon>lamiids</taxon>
        <taxon>Solanales</taxon>
        <taxon>Solanaceae</taxon>
        <taxon>Solanoideae</taxon>
        <taxon>Solaneae</taxon>
        <taxon>Solanum</taxon>
    </lineage>
</organism>
<dbReference type="PaxDb" id="4113-PGSC0003DMT400093188"/>
<dbReference type="AlphaFoldDB" id="M1DRF0"/>
<evidence type="ECO:0000256" key="1">
    <source>
        <dbReference type="SAM" id="MobiDB-lite"/>
    </source>
</evidence>
<reference evidence="2" key="2">
    <citation type="submission" date="2015-06" db="UniProtKB">
        <authorList>
            <consortium name="EnsemblPlants"/>
        </authorList>
    </citation>
    <scope>IDENTIFICATION</scope>
    <source>
        <strain evidence="2">DM1-3 516 R44</strain>
    </source>
</reference>
<sequence length="103" mass="11561">MIAWSVEGLTKGGGASEECALFGELENTSETRQSPLARVPNIANFPRTEYLKREVFNSKKEERDSVKVFVKREFTKKGTMETGNKTYPPKGKVTLESSMRTPT</sequence>
<accession>M1DRF0</accession>
<dbReference type="HOGENOM" id="CLU_2268548_0_0_1"/>